<feature type="coiled-coil region" evidence="1">
    <location>
        <begin position="93"/>
        <end position="150"/>
    </location>
</feature>
<dbReference type="EMBL" id="SLZV01000022">
    <property type="protein sequence ID" value="TCS65542.1"/>
    <property type="molecule type" value="Genomic_DNA"/>
</dbReference>
<dbReference type="Proteomes" id="UP000702954">
    <property type="component" value="Unassembled WGS sequence"/>
</dbReference>
<dbReference type="EMBL" id="BHEO01000008">
    <property type="protein sequence ID" value="GBU06617.1"/>
    <property type="molecule type" value="Genomic_DNA"/>
</dbReference>
<dbReference type="RefSeq" id="WP_116442443.1">
    <property type="nucleotide sequence ID" value="NZ_BHEO01000008.1"/>
</dbReference>
<accession>A0A4R3JHS6</accession>
<evidence type="ECO:0000313" key="3">
    <source>
        <dbReference type="EMBL" id="TCS65542.1"/>
    </source>
</evidence>
<name>A0A4R3JHS6_9FIRM</name>
<reference evidence="3 4" key="2">
    <citation type="submission" date="2019-03" db="EMBL/GenBank/DDBJ databases">
        <title>Genomic Encyclopedia of Type Strains, Phase IV (KMG-IV): sequencing the most valuable type-strain genomes for metagenomic binning, comparative biology and taxonomic classification.</title>
        <authorList>
            <person name="Goeker M."/>
        </authorList>
    </citation>
    <scope>NUCLEOTIDE SEQUENCE [LARGE SCALE GENOMIC DNA]</scope>
    <source>
        <strain evidence="3 4">DSM 103426</strain>
    </source>
</reference>
<keyword evidence="5" id="KW-1185">Reference proteome</keyword>
<evidence type="ECO:0000313" key="5">
    <source>
        <dbReference type="Proteomes" id="UP000702954"/>
    </source>
</evidence>
<keyword evidence="1" id="KW-0175">Coiled coil</keyword>
<organism evidence="3 4">
    <name type="scientific">Faecalimonas umbilicata</name>
    <dbReference type="NCBI Taxonomy" id="1912855"/>
    <lineage>
        <taxon>Bacteria</taxon>
        <taxon>Bacillati</taxon>
        <taxon>Bacillota</taxon>
        <taxon>Clostridia</taxon>
        <taxon>Lachnospirales</taxon>
        <taxon>Lachnospiraceae</taxon>
        <taxon>Faecalimonas</taxon>
    </lineage>
</organism>
<dbReference type="Proteomes" id="UP000294613">
    <property type="component" value="Unassembled WGS sequence"/>
</dbReference>
<dbReference type="AlphaFoldDB" id="A0A4R3JHS6"/>
<evidence type="ECO:0000313" key="4">
    <source>
        <dbReference type="Proteomes" id="UP000294613"/>
    </source>
</evidence>
<gene>
    <name evidence="3" type="ORF">EDD74_12236</name>
    <name evidence="2" type="ORF">FAEUMB_31580</name>
</gene>
<proteinExistence type="predicted"/>
<comment type="caution">
    <text evidence="3">The sequence shown here is derived from an EMBL/GenBank/DDBJ whole genome shotgun (WGS) entry which is preliminary data.</text>
</comment>
<sequence length="239" mass="26763">MSGKVTEAVVAKIETPTELVKEEEIQQNVSMVEVRAKAMTITSNEDYEKAAEFGQQIKAQAKVVTDFFKPMKDNAYKAHKAVCDREKTMLKPLQEAEKILKKSIAAYQKEQEQKKRELEEKMRLAAEAEKEKKLNEAAALEEEGNQEAAETALMEAQMVETVAASAAVVMDTPKAKGVSSSKDWEIESIDHQKVPVMFSGMEIRPVDEKAVMRLIRASKGSIQIPGITYKETIKVSIRR</sequence>
<protein>
    <submittedName>
        <fullName evidence="3">Uncharacterized protein</fullName>
    </submittedName>
</protein>
<evidence type="ECO:0000313" key="2">
    <source>
        <dbReference type="EMBL" id="GBU06617.1"/>
    </source>
</evidence>
<reference evidence="2 5" key="1">
    <citation type="journal article" date="2018" name="Int. J. Syst. Evol. Microbiol.">
        <title>Draft Genome Sequence of Faecalimonas umbilicata JCM 30896T, an Acetate-Producing Bacterium Isolated from Human Feces.</title>
        <authorList>
            <person name="Sakamoto M."/>
            <person name="Ikeyama N."/>
            <person name="Yuki M."/>
            <person name="Ohkuma M."/>
        </authorList>
    </citation>
    <scope>NUCLEOTIDE SEQUENCE [LARGE SCALE GENOMIC DNA]</scope>
    <source>
        <strain evidence="2 5">EGH7</strain>
    </source>
</reference>
<evidence type="ECO:0000256" key="1">
    <source>
        <dbReference type="SAM" id="Coils"/>
    </source>
</evidence>